<dbReference type="GeneID" id="88174143"/>
<feature type="compositionally biased region" description="Basic and acidic residues" evidence="2">
    <location>
        <begin position="206"/>
        <end position="221"/>
    </location>
</feature>
<gene>
    <name evidence="3" type="ORF">PUMCH_003079</name>
</gene>
<keyword evidence="4" id="KW-1185">Reference proteome</keyword>
<feature type="coiled-coil region" evidence="1">
    <location>
        <begin position="87"/>
        <end position="135"/>
    </location>
</feature>
<evidence type="ECO:0000313" key="3">
    <source>
        <dbReference type="EMBL" id="WPK25752.1"/>
    </source>
</evidence>
<feature type="region of interest" description="Disordered" evidence="2">
    <location>
        <begin position="350"/>
        <end position="372"/>
    </location>
</feature>
<dbReference type="RefSeq" id="XP_062878134.1">
    <property type="nucleotide sequence ID" value="XM_063022064.1"/>
</dbReference>
<sequence length="418" mass="47276">MQVPCFAITSTTLMARLSLGSQHFQTGGRRSTLVTESATRAANLSISSAESDVDSHEHESVQTEMEHKPAEAESNLEIVELSSTKLINETETKYSRIETEIADLIRTNKDLLRENSKLKEENGVLRSMLEEQKANVETIVNSDFANELESTVMSSFAKILDEILKLKKLSVEHAPPKPIDRVSSPQKKEQAIVEVKREAPGLFPPFKDKVEERQDNKRPADNEYPELTFFQPINRRPNARKNDSLFSVHRNMPASHLTIAETDVAKDTANPFETNGENQHENNTPTISFTDKLKLNRDDEVVSSTPRKRPKKNVLLDFYGDEIILKKKKHTDANVAYDNGNTRLYPDKDIASEGRLKDSSNGNGHRRALSNITNKKKVANEKLKLIPAVESNFFDYVDENILTEQTQKAVKQVKDIYD</sequence>
<accession>A0AAX4HD28</accession>
<keyword evidence="1" id="KW-0175">Coiled coil</keyword>
<name>A0AAX4HD28_9ASCO</name>
<dbReference type="EMBL" id="CP138897">
    <property type="protein sequence ID" value="WPK25752.1"/>
    <property type="molecule type" value="Genomic_DNA"/>
</dbReference>
<feature type="compositionally biased region" description="Polar residues" evidence="2">
    <location>
        <begin position="271"/>
        <end position="289"/>
    </location>
</feature>
<dbReference type="AlphaFoldDB" id="A0AAX4HD28"/>
<dbReference type="KEGG" id="asau:88174143"/>
<protein>
    <submittedName>
        <fullName evidence="3">Uncharacterized protein</fullName>
    </submittedName>
</protein>
<evidence type="ECO:0000313" key="4">
    <source>
        <dbReference type="Proteomes" id="UP001338582"/>
    </source>
</evidence>
<feature type="compositionally biased region" description="Basic and acidic residues" evidence="2">
    <location>
        <begin position="53"/>
        <end position="71"/>
    </location>
</feature>
<organism evidence="3 4">
    <name type="scientific">Australozyma saopauloensis</name>
    <dbReference type="NCBI Taxonomy" id="291208"/>
    <lineage>
        <taxon>Eukaryota</taxon>
        <taxon>Fungi</taxon>
        <taxon>Dikarya</taxon>
        <taxon>Ascomycota</taxon>
        <taxon>Saccharomycotina</taxon>
        <taxon>Pichiomycetes</taxon>
        <taxon>Metschnikowiaceae</taxon>
        <taxon>Australozyma</taxon>
    </lineage>
</organism>
<dbReference type="Proteomes" id="UP001338582">
    <property type="component" value="Chromosome 4"/>
</dbReference>
<evidence type="ECO:0000256" key="2">
    <source>
        <dbReference type="SAM" id="MobiDB-lite"/>
    </source>
</evidence>
<feature type="region of interest" description="Disordered" evidence="2">
    <location>
        <begin position="203"/>
        <end position="222"/>
    </location>
</feature>
<proteinExistence type="predicted"/>
<reference evidence="3 4" key="1">
    <citation type="submission" date="2023-10" db="EMBL/GenBank/DDBJ databases">
        <title>Draft Genome Sequence of Candida saopaulonensis from a very Premature Infant with Sepsis.</title>
        <authorList>
            <person name="Ning Y."/>
            <person name="Dai R."/>
            <person name="Xiao M."/>
            <person name="Xu Y."/>
            <person name="Yan Q."/>
            <person name="Zhang L."/>
        </authorList>
    </citation>
    <scope>NUCLEOTIDE SEQUENCE [LARGE SCALE GENOMIC DNA]</scope>
    <source>
        <strain evidence="3 4">19XY460</strain>
    </source>
</reference>
<feature type="region of interest" description="Disordered" evidence="2">
    <location>
        <begin position="46"/>
        <end position="71"/>
    </location>
</feature>
<feature type="region of interest" description="Disordered" evidence="2">
    <location>
        <begin position="271"/>
        <end position="291"/>
    </location>
</feature>
<evidence type="ECO:0000256" key="1">
    <source>
        <dbReference type="SAM" id="Coils"/>
    </source>
</evidence>